<feature type="region of interest" description="Disordered" evidence="1">
    <location>
        <begin position="1"/>
        <end position="49"/>
    </location>
</feature>
<proteinExistence type="predicted"/>
<organism evidence="2">
    <name type="scientific">bioreactor metagenome</name>
    <dbReference type="NCBI Taxonomy" id="1076179"/>
    <lineage>
        <taxon>unclassified sequences</taxon>
        <taxon>metagenomes</taxon>
        <taxon>ecological metagenomes</taxon>
    </lineage>
</organism>
<gene>
    <name evidence="2" type="ORF">SDC9_75322</name>
</gene>
<comment type="caution">
    <text evidence="2">The sequence shown here is derived from an EMBL/GenBank/DDBJ whole genome shotgun (WGS) entry which is preliminary data.</text>
</comment>
<feature type="compositionally biased region" description="Basic and acidic residues" evidence="1">
    <location>
        <begin position="16"/>
        <end position="43"/>
    </location>
</feature>
<accession>A0A644YJI6</accession>
<protein>
    <submittedName>
        <fullName evidence="2">Uncharacterized protein</fullName>
    </submittedName>
</protein>
<reference evidence="2" key="1">
    <citation type="submission" date="2019-08" db="EMBL/GenBank/DDBJ databases">
        <authorList>
            <person name="Kucharzyk K."/>
            <person name="Murdoch R.W."/>
            <person name="Higgins S."/>
            <person name="Loffler F."/>
        </authorList>
    </citation>
    <scope>NUCLEOTIDE SEQUENCE</scope>
</reference>
<name>A0A644YJI6_9ZZZZ</name>
<dbReference type="EMBL" id="VSSQ01005349">
    <property type="protein sequence ID" value="MPM28792.1"/>
    <property type="molecule type" value="Genomic_DNA"/>
</dbReference>
<dbReference type="AlphaFoldDB" id="A0A644YJI6"/>
<evidence type="ECO:0000313" key="2">
    <source>
        <dbReference type="EMBL" id="MPM28792.1"/>
    </source>
</evidence>
<sequence>MPKKIPKKTVSMESPATERKITKEDAAHNRYPDSKTPGVHRDSAPIGGG</sequence>
<evidence type="ECO:0000256" key="1">
    <source>
        <dbReference type="SAM" id="MobiDB-lite"/>
    </source>
</evidence>